<comment type="caution">
    <text evidence="1">The sequence shown here is derived from an EMBL/GenBank/DDBJ whole genome shotgun (WGS) entry which is preliminary data.</text>
</comment>
<reference evidence="1 2" key="1">
    <citation type="journal article" date="2023" name="Commun. Biol.">
        <title>Genome analysis of Parmales, the sister group of diatoms, reveals the evolutionary specialization of diatoms from phago-mixotrophs to photoautotrophs.</title>
        <authorList>
            <person name="Ban H."/>
            <person name="Sato S."/>
            <person name="Yoshikawa S."/>
            <person name="Yamada K."/>
            <person name="Nakamura Y."/>
            <person name="Ichinomiya M."/>
            <person name="Sato N."/>
            <person name="Blanc-Mathieu R."/>
            <person name="Endo H."/>
            <person name="Kuwata A."/>
            <person name="Ogata H."/>
        </authorList>
    </citation>
    <scope>NUCLEOTIDE SEQUENCE [LARGE SCALE GENOMIC DNA]</scope>
</reference>
<protein>
    <submittedName>
        <fullName evidence="1">Uncharacterized protein</fullName>
    </submittedName>
</protein>
<organism evidence="1 2">
    <name type="scientific">Tetraparma gracilis</name>
    <dbReference type="NCBI Taxonomy" id="2962635"/>
    <lineage>
        <taxon>Eukaryota</taxon>
        <taxon>Sar</taxon>
        <taxon>Stramenopiles</taxon>
        <taxon>Ochrophyta</taxon>
        <taxon>Bolidophyceae</taxon>
        <taxon>Parmales</taxon>
        <taxon>Triparmaceae</taxon>
        <taxon>Tetraparma</taxon>
    </lineage>
</organism>
<keyword evidence="2" id="KW-1185">Reference proteome</keyword>
<dbReference type="Proteomes" id="UP001165060">
    <property type="component" value="Unassembled WGS sequence"/>
</dbReference>
<evidence type="ECO:0000313" key="1">
    <source>
        <dbReference type="EMBL" id="GMI27638.1"/>
    </source>
</evidence>
<name>A0ABQ6MJJ4_9STRA</name>
<dbReference type="InterPro" id="IPR012668">
    <property type="entry name" value="CHP02466"/>
</dbReference>
<accession>A0ABQ6MJJ4</accession>
<dbReference type="EMBL" id="BRYB01004223">
    <property type="protein sequence ID" value="GMI27638.1"/>
    <property type="molecule type" value="Genomic_DNA"/>
</dbReference>
<proteinExistence type="predicted"/>
<dbReference type="Gene3D" id="2.60.120.620">
    <property type="entry name" value="q2cbj1_9rhob like domain"/>
    <property type="match status" value="1"/>
</dbReference>
<dbReference type="Pfam" id="PF13759">
    <property type="entry name" value="2OG-FeII_Oxy_5"/>
    <property type="match status" value="1"/>
</dbReference>
<sequence length="316" mass="34582">MTPTEARSSEAPPWLLSGVLAGLYELPPYHILRSQTGFGRRVRYSVTSPHRLNANFRFAPHPSQSEPALLEELRLPRAYICSTFQVFRATFPAPVHTKLNAQLRAFARKQASEEPGIDVSNAGGFHSKPDLFDVLEPSIASEVHGLFSSCILRAEALAAAATACGPNGAFDLDLSRENIEAWVNVSTAGNWNRLHTHKGSAWSAVYYVESGASGEGRCAAAPWAGRLLLKPTPHAKEDEGLDEKERLRFIEGGAERERVDRAEYYDIDAVPGTLICFPSWLLHAVLPYEKGEGERISVAFNINEVRRGAGGGASEE</sequence>
<evidence type="ECO:0000313" key="2">
    <source>
        <dbReference type="Proteomes" id="UP001165060"/>
    </source>
</evidence>
<gene>
    <name evidence="1" type="ORF">TeGR_g11037</name>
</gene>